<proteinExistence type="inferred from homology"/>
<dbReference type="InterPro" id="IPR001509">
    <property type="entry name" value="Epimerase_deHydtase"/>
</dbReference>
<dbReference type="PANTHER" id="PTHR43000">
    <property type="entry name" value="DTDP-D-GLUCOSE 4,6-DEHYDRATASE-RELATED"/>
    <property type="match status" value="1"/>
</dbReference>
<dbReference type="Gene3D" id="3.40.50.720">
    <property type="entry name" value="NAD(P)-binding Rossmann-like Domain"/>
    <property type="match status" value="1"/>
</dbReference>
<dbReference type="RefSeq" id="WP_315625549.1">
    <property type="nucleotide sequence ID" value="NZ_JAUHMF010000002.1"/>
</dbReference>
<accession>A0ABU3NPW0</accession>
<protein>
    <submittedName>
        <fullName evidence="4">NAD-dependent epimerase/dehydratase family protein</fullName>
    </submittedName>
</protein>
<feature type="region of interest" description="Disordered" evidence="2">
    <location>
        <begin position="303"/>
        <end position="322"/>
    </location>
</feature>
<dbReference type="Gene3D" id="3.90.25.10">
    <property type="entry name" value="UDP-galactose 4-epimerase, domain 1"/>
    <property type="match status" value="1"/>
</dbReference>
<comment type="caution">
    <text evidence="4">The sequence shown here is derived from an EMBL/GenBank/DDBJ whole genome shotgun (WGS) entry which is preliminary data.</text>
</comment>
<evidence type="ECO:0000256" key="2">
    <source>
        <dbReference type="SAM" id="MobiDB-lite"/>
    </source>
</evidence>
<organism evidence="4 5">
    <name type="scientific">Thermanaerothrix solaris</name>
    <dbReference type="NCBI Taxonomy" id="3058434"/>
    <lineage>
        <taxon>Bacteria</taxon>
        <taxon>Bacillati</taxon>
        <taxon>Chloroflexota</taxon>
        <taxon>Anaerolineae</taxon>
        <taxon>Anaerolineales</taxon>
        <taxon>Anaerolineaceae</taxon>
        <taxon>Thermanaerothrix</taxon>
    </lineage>
</organism>
<feature type="domain" description="NAD-dependent epimerase/dehydratase" evidence="3">
    <location>
        <begin position="4"/>
        <end position="236"/>
    </location>
</feature>
<dbReference type="EMBL" id="JAUHMF010000002">
    <property type="protein sequence ID" value="MDT8898883.1"/>
    <property type="molecule type" value="Genomic_DNA"/>
</dbReference>
<gene>
    <name evidence="4" type="ORF">QYE77_11475</name>
</gene>
<dbReference type="InterPro" id="IPR020904">
    <property type="entry name" value="Sc_DH/Rdtase_CS"/>
</dbReference>
<evidence type="ECO:0000259" key="3">
    <source>
        <dbReference type="Pfam" id="PF01370"/>
    </source>
</evidence>
<comment type="similarity">
    <text evidence="1">Belongs to the NAD(P)-dependent epimerase/dehydratase family.</text>
</comment>
<dbReference type="InterPro" id="IPR036291">
    <property type="entry name" value="NAD(P)-bd_dom_sf"/>
</dbReference>
<evidence type="ECO:0000313" key="5">
    <source>
        <dbReference type="Proteomes" id="UP001254165"/>
    </source>
</evidence>
<evidence type="ECO:0000256" key="1">
    <source>
        <dbReference type="ARBA" id="ARBA00007637"/>
    </source>
</evidence>
<name>A0ABU3NPW0_9CHLR</name>
<keyword evidence="5" id="KW-1185">Reference proteome</keyword>
<dbReference type="Pfam" id="PF01370">
    <property type="entry name" value="Epimerase"/>
    <property type="match status" value="1"/>
</dbReference>
<sequence length="322" mass="35183">MRFLVTGAAGFLGSALANRLVAEGHTVVGLDDCSTGDPATLSPEVHFTRGDINDRPKLWTLLQEVDCVYHLAARVLVPESILYPREYNHVNVGGTVTLMEAMRDVGVRRVVFISSGAVYGYQEQQPVREDAVPNPRSPYAVSKLAAEYYVRTIGALWGIETVCLRVFNAYGPGQHLPPVHAPVVPNFLRQAVQEGTLVVHGDGSQTRDYVYVDDVVEAMLAAATANGVDQTIINVGSGRETSVRELVRLVLEITGTQPEVVYNPRADSGPARLCADIRLAAEKLGYRPRVSLEEGLRLTLERDPRLKRRNGNGKGGEREAAR</sequence>
<dbReference type="SUPFAM" id="SSF51735">
    <property type="entry name" value="NAD(P)-binding Rossmann-fold domains"/>
    <property type="match status" value="1"/>
</dbReference>
<evidence type="ECO:0000313" key="4">
    <source>
        <dbReference type="EMBL" id="MDT8898883.1"/>
    </source>
</evidence>
<dbReference type="PROSITE" id="PS00061">
    <property type="entry name" value="ADH_SHORT"/>
    <property type="match status" value="1"/>
</dbReference>
<reference evidence="4 5" key="1">
    <citation type="submission" date="2023-07" db="EMBL/GenBank/DDBJ databases">
        <title>Novel species of Thermanaerothrix with wide hydrolytic capabilities.</title>
        <authorList>
            <person name="Zayulina K.S."/>
            <person name="Podosokorskaya O.A."/>
            <person name="Elcheninov A.G."/>
        </authorList>
    </citation>
    <scope>NUCLEOTIDE SEQUENCE [LARGE SCALE GENOMIC DNA]</scope>
    <source>
        <strain evidence="4 5">4228-RoL</strain>
    </source>
</reference>
<dbReference type="Proteomes" id="UP001254165">
    <property type="component" value="Unassembled WGS sequence"/>
</dbReference>